<dbReference type="Gene3D" id="3.40.50.720">
    <property type="entry name" value="NAD(P)-binding Rossmann-like Domain"/>
    <property type="match status" value="1"/>
</dbReference>
<sequence length="337" mass="34600">MSSTMRAFVLTGPRECSVQEVPVPRAVAGEVVVEVERAGVCGTDVEFFTGAMAYLHQGHSAYPMRLGHEWAGTVTEVGEGVDPAWLGRRVMGDTMLGDRTCRRCRRGHQHTCERRQEVGIRGGRAGALAERLAVPAWSLHALSDPVDAVLGALVEPGGNALRAARATGAGAGDRALVLGPGTIGLLTAMFLRAAGAEVHLLGVDSLDFARGLGFANTWTRETLPGSPFDAVVDATGAAGSPALAVELVEPAGRVVYIGLSGQPSSLDTRALVLKDVTAVGVLSGSPGLAETIAAYASGAVDPRPLVAATVGLGDVGAVLAGERIGGAGPKVHIDPRR</sequence>
<name>A0ABQ3K181_9PSEU</name>
<reference evidence="9" key="1">
    <citation type="journal article" date="2019" name="Int. J. Syst. Evol. Microbiol.">
        <title>The Global Catalogue of Microorganisms (GCM) 10K type strain sequencing project: providing services to taxonomists for standard genome sequencing and annotation.</title>
        <authorList>
            <consortium name="The Broad Institute Genomics Platform"/>
            <consortium name="The Broad Institute Genome Sequencing Center for Infectious Disease"/>
            <person name="Wu L."/>
            <person name="Ma J."/>
        </authorList>
    </citation>
    <scope>NUCLEOTIDE SEQUENCE [LARGE SCALE GENOMIC DNA]</scope>
    <source>
        <strain evidence="9">CGMCC 4.7680</strain>
    </source>
</reference>
<evidence type="ECO:0000313" key="8">
    <source>
        <dbReference type="EMBL" id="GHF96048.1"/>
    </source>
</evidence>
<dbReference type="InterPro" id="IPR002328">
    <property type="entry name" value="ADH_Zn_CS"/>
</dbReference>
<dbReference type="InterPro" id="IPR036291">
    <property type="entry name" value="NAD(P)-bd_dom_sf"/>
</dbReference>
<evidence type="ECO:0000256" key="3">
    <source>
        <dbReference type="ARBA" id="ARBA00022833"/>
    </source>
</evidence>
<dbReference type="PANTHER" id="PTHR43401">
    <property type="entry name" value="L-THREONINE 3-DEHYDROGENASE"/>
    <property type="match status" value="1"/>
</dbReference>
<comment type="caution">
    <text evidence="8">The sequence shown here is derived from an EMBL/GenBank/DDBJ whole genome shotgun (WGS) entry which is preliminary data.</text>
</comment>
<accession>A0ABQ3K181</accession>
<dbReference type="InterPro" id="IPR013154">
    <property type="entry name" value="ADH-like_N"/>
</dbReference>
<proteinExistence type="inferred from homology"/>
<comment type="similarity">
    <text evidence="5">Belongs to the zinc-containing alcohol dehydrogenase family.</text>
</comment>
<dbReference type="Pfam" id="PF00107">
    <property type="entry name" value="ADH_zinc_N"/>
    <property type="match status" value="1"/>
</dbReference>
<dbReference type="PANTHER" id="PTHR43401:SF2">
    <property type="entry name" value="L-THREONINE 3-DEHYDROGENASE"/>
    <property type="match status" value="1"/>
</dbReference>
<keyword evidence="2 5" id="KW-0479">Metal-binding</keyword>
<keyword evidence="4" id="KW-0560">Oxidoreductase</keyword>
<evidence type="ECO:0000259" key="7">
    <source>
        <dbReference type="Pfam" id="PF08240"/>
    </source>
</evidence>
<dbReference type="InterPro" id="IPR050129">
    <property type="entry name" value="Zn_alcohol_dh"/>
</dbReference>
<dbReference type="EMBL" id="BNAW01000002">
    <property type="protein sequence ID" value="GHF96048.1"/>
    <property type="molecule type" value="Genomic_DNA"/>
</dbReference>
<dbReference type="Gene3D" id="3.90.180.10">
    <property type="entry name" value="Medium-chain alcohol dehydrogenases, catalytic domain"/>
    <property type="match status" value="1"/>
</dbReference>
<feature type="domain" description="Alcohol dehydrogenase-like C-terminal" evidence="6">
    <location>
        <begin position="183"/>
        <end position="286"/>
    </location>
</feature>
<evidence type="ECO:0000313" key="9">
    <source>
        <dbReference type="Proteomes" id="UP000649955"/>
    </source>
</evidence>
<keyword evidence="3 5" id="KW-0862">Zinc</keyword>
<evidence type="ECO:0000256" key="4">
    <source>
        <dbReference type="ARBA" id="ARBA00023002"/>
    </source>
</evidence>
<evidence type="ECO:0000256" key="5">
    <source>
        <dbReference type="RuleBase" id="RU361277"/>
    </source>
</evidence>
<dbReference type="Proteomes" id="UP000649955">
    <property type="component" value="Unassembled WGS sequence"/>
</dbReference>
<gene>
    <name evidence="8" type="primary">adh</name>
    <name evidence="8" type="ORF">GCM10017567_08270</name>
</gene>
<dbReference type="SUPFAM" id="SSF51735">
    <property type="entry name" value="NAD(P)-binding Rossmann-fold domains"/>
    <property type="match status" value="1"/>
</dbReference>
<dbReference type="RefSeq" id="WP_191306669.1">
    <property type="nucleotide sequence ID" value="NZ_BNAW01000002.1"/>
</dbReference>
<evidence type="ECO:0000256" key="1">
    <source>
        <dbReference type="ARBA" id="ARBA00001947"/>
    </source>
</evidence>
<evidence type="ECO:0000259" key="6">
    <source>
        <dbReference type="Pfam" id="PF00107"/>
    </source>
</evidence>
<evidence type="ECO:0000256" key="2">
    <source>
        <dbReference type="ARBA" id="ARBA00022723"/>
    </source>
</evidence>
<organism evidence="8 9">
    <name type="scientific">Amycolatopsis bullii</name>
    <dbReference type="NCBI Taxonomy" id="941987"/>
    <lineage>
        <taxon>Bacteria</taxon>
        <taxon>Bacillati</taxon>
        <taxon>Actinomycetota</taxon>
        <taxon>Actinomycetes</taxon>
        <taxon>Pseudonocardiales</taxon>
        <taxon>Pseudonocardiaceae</taxon>
        <taxon>Amycolatopsis</taxon>
    </lineage>
</organism>
<dbReference type="Pfam" id="PF08240">
    <property type="entry name" value="ADH_N"/>
    <property type="match status" value="1"/>
</dbReference>
<protein>
    <submittedName>
        <fullName evidence="8">Alcohol dehydrogenase</fullName>
    </submittedName>
</protein>
<dbReference type="InterPro" id="IPR011032">
    <property type="entry name" value="GroES-like_sf"/>
</dbReference>
<dbReference type="SUPFAM" id="SSF50129">
    <property type="entry name" value="GroES-like"/>
    <property type="match status" value="1"/>
</dbReference>
<dbReference type="PROSITE" id="PS00059">
    <property type="entry name" value="ADH_ZINC"/>
    <property type="match status" value="1"/>
</dbReference>
<feature type="domain" description="Alcohol dehydrogenase-like N-terminal" evidence="7">
    <location>
        <begin position="28"/>
        <end position="143"/>
    </location>
</feature>
<comment type="cofactor">
    <cofactor evidence="1 5">
        <name>Zn(2+)</name>
        <dbReference type="ChEBI" id="CHEBI:29105"/>
    </cofactor>
</comment>
<dbReference type="InterPro" id="IPR013149">
    <property type="entry name" value="ADH-like_C"/>
</dbReference>
<keyword evidence="9" id="KW-1185">Reference proteome</keyword>